<dbReference type="GO" id="GO:0009055">
    <property type="term" value="F:electron transfer activity"/>
    <property type="evidence" value="ECO:0007669"/>
    <property type="project" value="InterPro"/>
</dbReference>
<dbReference type="InterPro" id="IPR010538">
    <property type="entry name" value="DHOR"/>
</dbReference>
<name>A0A1J5QWH8_9ZZZZ</name>
<sequence length="455" mass="47170">MRGWMLAALLAVLPLPSAWAAAGDVTVADQSSAAYRQPLPGLTAAERDLFSQGRTLFDRPWVLAPAGGRLHDPATLVGLGPVYNDISCLGCHVGNGGGGAPAGPDVPMHGMLVRLSLPGPGPHGGPRPLPAYGDQLNDHAVPGVPAEGQARLVYTLRTVVLAGGQRVALRVPHLKVGDLHFGPLGAGALFSPRIAQPVYGGGLLEAIPAPALEAAAARQRAEGGPVRGRVNQVWDIALGRSVPGRFGWKANQPSLAQQAAGAANGDMGLTSPLFPDKNCRAAQTACQGARRGPQPDLTAARLRALATYLRGLAVPARRGAQAPAVLRGERLFSGLGCASCHQPTWKTGDGAALAALSGQTIHPYSDLLLHDMGPGLADGRPDFQASGRDWRTPPLWGIGLARRINADAGFLHDGRARSLLEAVLWHGGEADTARAAFAALSKGDRDDVLAFLSSL</sequence>
<dbReference type="InterPro" id="IPR051395">
    <property type="entry name" value="Cytochrome_c_Peroxidase/MauG"/>
</dbReference>
<dbReference type="GO" id="GO:0046872">
    <property type="term" value="F:metal ion binding"/>
    <property type="evidence" value="ECO:0007669"/>
    <property type="project" value="UniProtKB-KW"/>
</dbReference>
<dbReference type="InterPro" id="IPR036909">
    <property type="entry name" value="Cyt_c-like_dom_sf"/>
</dbReference>
<keyword evidence="2" id="KW-0479">Metal-binding</keyword>
<evidence type="ECO:0000256" key="2">
    <source>
        <dbReference type="ARBA" id="ARBA00022723"/>
    </source>
</evidence>
<evidence type="ECO:0000256" key="3">
    <source>
        <dbReference type="ARBA" id="ARBA00023004"/>
    </source>
</evidence>
<dbReference type="PIRSF" id="PIRSF028099">
    <property type="entry name" value="DUF1111"/>
    <property type="match status" value="1"/>
</dbReference>
<evidence type="ECO:0000256" key="1">
    <source>
        <dbReference type="ARBA" id="ARBA00022617"/>
    </source>
</evidence>
<gene>
    <name evidence="5" type="ORF">GALL_339850</name>
</gene>
<keyword evidence="1" id="KW-0349">Heme</keyword>
<reference evidence="5" key="1">
    <citation type="submission" date="2016-10" db="EMBL/GenBank/DDBJ databases">
        <title>Sequence of Gallionella enrichment culture.</title>
        <authorList>
            <person name="Poehlein A."/>
            <person name="Muehling M."/>
            <person name="Daniel R."/>
        </authorList>
    </citation>
    <scope>NUCLEOTIDE SEQUENCE</scope>
</reference>
<accession>A0A1J5QWH8</accession>
<dbReference type="PROSITE" id="PS51007">
    <property type="entry name" value="CYTC"/>
    <property type="match status" value="2"/>
</dbReference>
<dbReference type="GO" id="GO:0004130">
    <property type="term" value="F:cytochrome-c peroxidase activity"/>
    <property type="evidence" value="ECO:0007669"/>
    <property type="project" value="TreeGrafter"/>
</dbReference>
<dbReference type="Gene3D" id="1.10.760.10">
    <property type="entry name" value="Cytochrome c-like domain"/>
    <property type="match status" value="1"/>
</dbReference>
<evidence type="ECO:0000313" key="5">
    <source>
        <dbReference type="EMBL" id="OIQ84207.1"/>
    </source>
</evidence>
<dbReference type="Pfam" id="PF06537">
    <property type="entry name" value="DHOR"/>
    <property type="match status" value="1"/>
</dbReference>
<dbReference type="AlphaFoldDB" id="A0A1J5QWH8"/>
<comment type="caution">
    <text evidence="5">The sequence shown here is derived from an EMBL/GenBank/DDBJ whole genome shotgun (WGS) entry which is preliminary data.</text>
</comment>
<feature type="domain" description="Cytochrome c" evidence="4">
    <location>
        <begin position="323"/>
        <end position="455"/>
    </location>
</feature>
<evidence type="ECO:0000259" key="4">
    <source>
        <dbReference type="PROSITE" id="PS51007"/>
    </source>
</evidence>
<dbReference type="SUPFAM" id="SSF46626">
    <property type="entry name" value="Cytochrome c"/>
    <property type="match status" value="1"/>
</dbReference>
<dbReference type="InterPro" id="IPR009056">
    <property type="entry name" value="Cyt_c-like_dom"/>
</dbReference>
<keyword evidence="3" id="KW-0408">Iron</keyword>
<dbReference type="EMBL" id="MLJW01000637">
    <property type="protein sequence ID" value="OIQ84207.1"/>
    <property type="molecule type" value="Genomic_DNA"/>
</dbReference>
<protein>
    <submittedName>
        <fullName evidence="5">Cytochrome c</fullName>
    </submittedName>
</protein>
<dbReference type="GO" id="GO:0020037">
    <property type="term" value="F:heme binding"/>
    <property type="evidence" value="ECO:0007669"/>
    <property type="project" value="InterPro"/>
</dbReference>
<organism evidence="5">
    <name type="scientific">mine drainage metagenome</name>
    <dbReference type="NCBI Taxonomy" id="410659"/>
    <lineage>
        <taxon>unclassified sequences</taxon>
        <taxon>metagenomes</taxon>
        <taxon>ecological metagenomes</taxon>
    </lineage>
</organism>
<feature type="domain" description="Cytochrome c" evidence="4">
    <location>
        <begin position="48"/>
        <end position="313"/>
    </location>
</feature>
<proteinExistence type="predicted"/>
<dbReference type="PANTHER" id="PTHR30600:SF4">
    <property type="entry name" value="CYTOCHROME C DOMAIN-CONTAINING PROTEIN"/>
    <property type="match status" value="1"/>
</dbReference>
<dbReference type="PANTHER" id="PTHR30600">
    <property type="entry name" value="CYTOCHROME C PEROXIDASE-RELATED"/>
    <property type="match status" value="1"/>
</dbReference>